<keyword evidence="8 12" id="KW-1133">Transmembrane helix</keyword>
<dbReference type="InterPro" id="IPR025966">
    <property type="entry name" value="OppC_N"/>
</dbReference>
<dbReference type="AlphaFoldDB" id="A0A837DGD6"/>
<evidence type="ECO:0000256" key="8">
    <source>
        <dbReference type="ARBA" id="ARBA00022989"/>
    </source>
</evidence>
<evidence type="ECO:0000256" key="9">
    <source>
        <dbReference type="ARBA" id="ARBA00023136"/>
    </source>
</evidence>
<evidence type="ECO:0000256" key="1">
    <source>
        <dbReference type="ARBA" id="ARBA00004429"/>
    </source>
</evidence>
<gene>
    <name evidence="15" type="ORF">MINT15_03690</name>
</gene>
<comment type="similarity">
    <text evidence="10">Belongs to the binding-protein-dependent transport system permease family. OppBC subfamily.</text>
</comment>
<keyword evidence="2 12" id="KW-0813">Transport</keyword>
<keyword evidence="4" id="KW-0997">Cell inner membrane</keyword>
<evidence type="ECO:0000313" key="15">
    <source>
        <dbReference type="EMBL" id="KHF46068.1"/>
    </source>
</evidence>
<dbReference type="PROSITE" id="PS50928">
    <property type="entry name" value="ABC_TM1"/>
    <property type="match status" value="1"/>
</dbReference>
<evidence type="ECO:0000256" key="11">
    <source>
        <dbReference type="ARBA" id="ARBA00072251"/>
    </source>
</evidence>
<evidence type="ECO:0000256" key="5">
    <source>
        <dbReference type="ARBA" id="ARBA00022692"/>
    </source>
</evidence>
<evidence type="ECO:0000259" key="14">
    <source>
        <dbReference type="PROSITE" id="PS50928"/>
    </source>
</evidence>
<evidence type="ECO:0000256" key="10">
    <source>
        <dbReference type="ARBA" id="ARBA00024202"/>
    </source>
</evidence>
<feature type="transmembrane region" description="Helical" evidence="12">
    <location>
        <begin position="276"/>
        <end position="296"/>
    </location>
</feature>
<evidence type="ECO:0000256" key="13">
    <source>
        <dbReference type="SAM" id="MobiDB-lite"/>
    </source>
</evidence>
<dbReference type="InterPro" id="IPR050366">
    <property type="entry name" value="BP-dependent_transpt_permease"/>
</dbReference>
<dbReference type="CDD" id="cd06261">
    <property type="entry name" value="TM_PBP2"/>
    <property type="match status" value="1"/>
</dbReference>
<evidence type="ECO:0000256" key="2">
    <source>
        <dbReference type="ARBA" id="ARBA00022448"/>
    </source>
</evidence>
<dbReference type="PANTHER" id="PTHR43386:SF2">
    <property type="entry name" value="OLIGOPEPTIDE TRANSPORT SYSTEM PERMEASE PROTEIN OPPC"/>
    <property type="match status" value="1"/>
</dbReference>
<feature type="transmembrane region" description="Helical" evidence="12">
    <location>
        <begin position="47"/>
        <end position="69"/>
    </location>
</feature>
<dbReference type="InterPro" id="IPR000515">
    <property type="entry name" value="MetI-like"/>
</dbReference>
<dbReference type="Gene3D" id="1.10.3720.10">
    <property type="entry name" value="MetI-like"/>
    <property type="match status" value="1"/>
</dbReference>
<reference evidence="15 16" key="1">
    <citation type="submission" date="2014-10" db="EMBL/GenBank/DDBJ databases">
        <title>Genome sequence of Micropolyspora internatus JCM3315.</title>
        <authorList>
            <person name="Shin S.-K."/>
            <person name="Yi H."/>
        </authorList>
    </citation>
    <scope>NUCLEOTIDE SEQUENCE [LARGE SCALE GENOMIC DNA]</scope>
    <source>
        <strain evidence="15 16">JCM 3315</strain>
    </source>
</reference>
<dbReference type="InterPro" id="IPR035906">
    <property type="entry name" value="MetI-like_sf"/>
</dbReference>
<sequence>MADMNSLVTGAETGGKPLDESGLSADALPEPRSQGALVLRKFLRHKLAMTSVGMLVLITLIALIMPLFWPHGYWDSSFASFAPPSAEHPLGTTQVGKDMVSQILRGTQYSLLIAITVSLVATLIGVVFGAFAGYMGGFVDSVISRLTDLFLIIPAIAAAAILVKVFSGSWWVVAVVLAVFAWMPIARITRAEAMSLSQREFIEAARASGAGTGRIVFKHLVPNMVGTITVNATLAVAQAVLAEAALSFIGLGVKPPDTSLGRVISENYAQMTGRPWLFFGPFLVLVLISLSINFIGDGLRDAFDPRQRSVKPVKPPKKKAPKQVEA</sequence>
<feature type="region of interest" description="Disordered" evidence="13">
    <location>
        <begin position="1"/>
        <end position="25"/>
    </location>
</feature>
<feature type="transmembrane region" description="Helical" evidence="12">
    <location>
        <begin position="146"/>
        <end position="163"/>
    </location>
</feature>
<evidence type="ECO:0000313" key="16">
    <source>
        <dbReference type="Proteomes" id="UP000030848"/>
    </source>
</evidence>
<dbReference type="GO" id="GO:0055085">
    <property type="term" value="P:transmembrane transport"/>
    <property type="evidence" value="ECO:0007669"/>
    <property type="project" value="InterPro"/>
</dbReference>
<feature type="transmembrane region" description="Helical" evidence="12">
    <location>
        <begin position="169"/>
        <end position="189"/>
    </location>
</feature>
<dbReference type="GO" id="GO:0005886">
    <property type="term" value="C:plasma membrane"/>
    <property type="evidence" value="ECO:0007669"/>
    <property type="project" value="UniProtKB-SubCell"/>
</dbReference>
<dbReference type="SUPFAM" id="SSF161098">
    <property type="entry name" value="MetI-like"/>
    <property type="match status" value="1"/>
</dbReference>
<feature type="region of interest" description="Disordered" evidence="13">
    <location>
        <begin position="306"/>
        <end position="326"/>
    </location>
</feature>
<keyword evidence="6" id="KW-0571">Peptide transport</keyword>
<comment type="subcellular location">
    <subcellularLocation>
        <location evidence="1">Cell inner membrane</location>
        <topology evidence="1">Multi-pass membrane protein</topology>
    </subcellularLocation>
    <subcellularLocation>
        <location evidence="12">Cell membrane</location>
        <topology evidence="12">Multi-pass membrane protein</topology>
    </subcellularLocation>
</comment>
<protein>
    <recommendedName>
        <fullName evidence="11">Oligopeptide transport system permease protein OppC</fullName>
    </recommendedName>
</protein>
<feature type="compositionally biased region" description="Basic residues" evidence="13">
    <location>
        <begin position="308"/>
        <end position="326"/>
    </location>
</feature>
<evidence type="ECO:0000256" key="4">
    <source>
        <dbReference type="ARBA" id="ARBA00022519"/>
    </source>
</evidence>
<dbReference type="EMBL" id="JRZE01000001">
    <property type="protein sequence ID" value="KHF46068.1"/>
    <property type="molecule type" value="Genomic_DNA"/>
</dbReference>
<dbReference type="Pfam" id="PF12911">
    <property type="entry name" value="OppC_N"/>
    <property type="match status" value="1"/>
</dbReference>
<dbReference type="Pfam" id="PF00528">
    <property type="entry name" value="BPD_transp_1"/>
    <property type="match status" value="1"/>
</dbReference>
<comment type="caution">
    <text evidence="15">The sequence shown here is derived from an EMBL/GenBank/DDBJ whole genome shotgun (WGS) entry which is preliminary data.</text>
</comment>
<accession>A0A837DGD6</accession>
<keyword evidence="3" id="KW-1003">Cell membrane</keyword>
<evidence type="ECO:0000256" key="12">
    <source>
        <dbReference type="RuleBase" id="RU363032"/>
    </source>
</evidence>
<evidence type="ECO:0000256" key="6">
    <source>
        <dbReference type="ARBA" id="ARBA00022856"/>
    </source>
</evidence>
<feature type="domain" description="ABC transmembrane type-1" evidence="14">
    <location>
        <begin position="107"/>
        <end position="296"/>
    </location>
</feature>
<keyword evidence="5 12" id="KW-0812">Transmembrane</keyword>
<dbReference type="GO" id="GO:0015833">
    <property type="term" value="P:peptide transport"/>
    <property type="evidence" value="ECO:0007669"/>
    <property type="project" value="UniProtKB-KW"/>
</dbReference>
<dbReference type="Proteomes" id="UP000030848">
    <property type="component" value="Unassembled WGS sequence"/>
</dbReference>
<feature type="transmembrane region" description="Helical" evidence="12">
    <location>
        <begin position="109"/>
        <end position="134"/>
    </location>
</feature>
<proteinExistence type="inferred from homology"/>
<dbReference type="PANTHER" id="PTHR43386">
    <property type="entry name" value="OLIGOPEPTIDE TRANSPORT SYSTEM PERMEASE PROTEIN APPC"/>
    <property type="match status" value="1"/>
</dbReference>
<evidence type="ECO:0000256" key="3">
    <source>
        <dbReference type="ARBA" id="ARBA00022475"/>
    </source>
</evidence>
<dbReference type="GO" id="GO:0015031">
    <property type="term" value="P:protein transport"/>
    <property type="evidence" value="ECO:0007669"/>
    <property type="project" value="UniProtKB-KW"/>
</dbReference>
<keyword evidence="9 12" id="KW-0472">Membrane</keyword>
<keyword evidence="7" id="KW-0653">Protein transport</keyword>
<evidence type="ECO:0000256" key="7">
    <source>
        <dbReference type="ARBA" id="ARBA00022927"/>
    </source>
</evidence>
<name>A0A837DGD6_9PSEU</name>
<organism evidence="15 16">
    <name type="scientific">Saccharomonospora viridis</name>
    <dbReference type="NCBI Taxonomy" id="1852"/>
    <lineage>
        <taxon>Bacteria</taxon>
        <taxon>Bacillati</taxon>
        <taxon>Actinomycetota</taxon>
        <taxon>Actinomycetes</taxon>
        <taxon>Pseudonocardiales</taxon>
        <taxon>Pseudonocardiaceae</taxon>
        <taxon>Saccharomonospora</taxon>
    </lineage>
</organism>